<keyword evidence="1" id="KW-0378">Hydrolase</keyword>
<dbReference type="GO" id="GO:0008233">
    <property type="term" value="F:peptidase activity"/>
    <property type="evidence" value="ECO:0007669"/>
    <property type="project" value="UniProtKB-KW"/>
</dbReference>
<organism evidence="1 2">
    <name type="scientific">Mucilaginibacter pallidiroseus</name>
    <dbReference type="NCBI Taxonomy" id="2599295"/>
    <lineage>
        <taxon>Bacteria</taxon>
        <taxon>Pseudomonadati</taxon>
        <taxon>Bacteroidota</taxon>
        <taxon>Sphingobacteriia</taxon>
        <taxon>Sphingobacteriales</taxon>
        <taxon>Sphingobacteriaceae</taxon>
        <taxon>Mucilaginibacter</taxon>
    </lineage>
</organism>
<keyword evidence="1" id="KW-0645">Protease</keyword>
<dbReference type="Proteomes" id="UP000320042">
    <property type="component" value="Unassembled WGS sequence"/>
</dbReference>
<keyword evidence="2" id="KW-1185">Reference proteome</keyword>
<sequence>MIRQIYISFIAAVIVLSACHTQKTAGDAKNEQSYTIEAQKLEVRLQPGNSSSKGSAMLLFTVTNPTNKPLHFCKWETPFEPAIGKYFVITDEKGEEAAFRGAMARRVMPPPASAYTIVPAHSSVKTMISLADKYELSAHRYTVRYTGGGVSGLKEGNKVTLLL</sequence>
<evidence type="ECO:0000313" key="2">
    <source>
        <dbReference type="Proteomes" id="UP000320042"/>
    </source>
</evidence>
<comment type="caution">
    <text evidence="1">The sequence shown here is derived from an EMBL/GenBank/DDBJ whole genome shotgun (WGS) entry which is preliminary data.</text>
</comment>
<dbReference type="RefSeq" id="WP_146383366.1">
    <property type="nucleotide sequence ID" value="NZ_VOEJ01000011.1"/>
</dbReference>
<gene>
    <name evidence="1" type="ORF">FPZ43_18210</name>
</gene>
<dbReference type="OrthoDB" id="711001at2"/>
<dbReference type="Gene3D" id="2.60.40.2970">
    <property type="match status" value="1"/>
</dbReference>
<proteinExistence type="predicted"/>
<reference evidence="1 2" key="1">
    <citation type="submission" date="2019-07" db="EMBL/GenBank/DDBJ databases">
        <authorList>
            <person name="Kim J."/>
        </authorList>
    </citation>
    <scope>NUCLEOTIDE SEQUENCE [LARGE SCALE GENOMIC DNA]</scope>
    <source>
        <strain evidence="2">dk17</strain>
    </source>
</reference>
<dbReference type="PROSITE" id="PS51257">
    <property type="entry name" value="PROKAR_LIPOPROTEIN"/>
    <property type="match status" value="1"/>
</dbReference>
<name>A0A563TYD0_9SPHI</name>
<evidence type="ECO:0000313" key="1">
    <source>
        <dbReference type="EMBL" id="TWR24365.1"/>
    </source>
</evidence>
<dbReference type="AlphaFoldDB" id="A0A563TYD0"/>
<protein>
    <submittedName>
        <fullName evidence="1">Protease</fullName>
    </submittedName>
</protein>
<dbReference type="GO" id="GO:0006508">
    <property type="term" value="P:proteolysis"/>
    <property type="evidence" value="ECO:0007669"/>
    <property type="project" value="UniProtKB-KW"/>
</dbReference>
<dbReference type="EMBL" id="VOEJ01000011">
    <property type="protein sequence ID" value="TWR24365.1"/>
    <property type="molecule type" value="Genomic_DNA"/>
</dbReference>
<accession>A0A563TYD0</accession>